<accession>A0A550CXZ6</accession>
<name>A0A550CXZ6_9AGAR</name>
<comment type="caution">
    <text evidence="2">The sequence shown here is derived from an EMBL/GenBank/DDBJ whole genome shotgun (WGS) entry which is preliminary data.</text>
</comment>
<feature type="compositionally biased region" description="Polar residues" evidence="1">
    <location>
        <begin position="33"/>
        <end position="57"/>
    </location>
</feature>
<organism evidence="2 3">
    <name type="scientific">Schizophyllum amplum</name>
    <dbReference type="NCBI Taxonomy" id="97359"/>
    <lineage>
        <taxon>Eukaryota</taxon>
        <taxon>Fungi</taxon>
        <taxon>Dikarya</taxon>
        <taxon>Basidiomycota</taxon>
        <taxon>Agaricomycotina</taxon>
        <taxon>Agaricomycetes</taxon>
        <taxon>Agaricomycetidae</taxon>
        <taxon>Agaricales</taxon>
        <taxon>Schizophyllaceae</taxon>
        <taxon>Schizophyllum</taxon>
    </lineage>
</organism>
<dbReference type="AlphaFoldDB" id="A0A550CXZ6"/>
<protein>
    <submittedName>
        <fullName evidence="2">Uncharacterized protein</fullName>
    </submittedName>
</protein>
<feature type="region of interest" description="Disordered" evidence="1">
    <location>
        <begin position="1"/>
        <end position="57"/>
    </location>
</feature>
<keyword evidence="3" id="KW-1185">Reference proteome</keyword>
<evidence type="ECO:0000313" key="3">
    <source>
        <dbReference type="Proteomes" id="UP000320762"/>
    </source>
</evidence>
<feature type="compositionally biased region" description="Basic residues" evidence="1">
    <location>
        <begin position="9"/>
        <end position="28"/>
    </location>
</feature>
<dbReference type="Proteomes" id="UP000320762">
    <property type="component" value="Unassembled WGS sequence"/>
</dbReference>
<gene>
    <name evidence="2" type="ORF">BD626DRAFT_474801</name>
</gene>
<evidence type="ECO:0000313" key="2">
    <source>
        <dbReference type="EMBL" id="TRM69628.1"/>
    </source>
</evidence>
<sequence>MYSIYRSPQTRRPHRAEKRRNGGKRRVPKIAGSRSNQTSRKLICNQQKTLPQSKLHW</sequence>
<evidence type="ECO:0000256" key="1">
    <source>
        <dbReference type="SAM" id="MobiDB-lite"/>
    </source>
</evidence>
<reference evidence="2 3" key="1">
    <citation type="journal article" date="2019" name="New Phytol.">
        <title>Comparative genomics reveals unique wood-decay strategies and fruiting body development in the Schizophyllaceae.</title>
        <authorList>
            <person name="Almasi E."/>
            <person name="Sahu N."/>
            <person name="Krizsan K."/>
            <person name="Balint B."/>
            <person name="Kovacs G.M."/>
            <person name="Kiss B."/>
            <person name="Cseklye J."/>
            <person name="Drula E."/>
            <person name="Henrissat B."/>
            <person name="Nagy I."/>
            <person name="Chovatia M."/>
            <person name="Adam C."/>
            <person name="LaButti K."/>
            <person name="Lipzen A."/>
            <person name="Riley R."/>
            <person name="Grigoriev I.V."/>
            <person name="Nagy L.G."/>
        </authorList>
    </citation>
    <scope>NUCLEOTIDE SEQUENCE [LARGE SCALE GENOMIC DNA]</scope>
    <source>
        <strain evidence="2 3">NL-1724</strain>
    </source>
</reference>
<proteinExistence type="predicted"/>
<dbReference type="EMBL" id="VDMD01000001">
    <property type="protein sequence ID" value="TRM69628.1"/>
    <property type="molecule type" value="Genomic_DNA"/>
</dbReference>